<accession>A0AAV4XYX1</accession>
<name>A0AAV4XYX1_CAEEX</name>
<evidence type="ECO:0000313" key="1">
    <source>
        <dbReference type="EMBL" id="GIZ00287.1"/>
    </source>
</evidence>
<protein>
    <submittedName>
        <fullName evidence="1">Uncharacterized protein</fullName>
    </submittedName>
</protein>
<keyword evidence="2" id="KW-1185">Reference proteome</keyword>
<dbReference type="AlphaFoldDB" id="A0AAV4XYX1"/>
<sequence>MIKNYDLITHFIAPISYKKNFIFQHPGKRIHCCSHTIHKIATRINHRRTCSHTAKNRSPNEQRTVVLCSLFQKDSSSSKSTNLNGCCFNKYFSSSFSTGCGSW</sequence>
<dbReference type="Proteomes" id="UP001054945">
    <property type="component" value="Unassembled WGS sequence"/>
</dbReference>
<comment type="caution">
    <text evidence="1">The sequence shown here is derived from an EMBL/GenBank/DDBJ whole genome shotgun (WGS) entry which is preliminary data.</text>
</comment>
<proteinExistence type="predicted"/>
<organism evidence="1 2">
    <name type="scientific">Caerostris extrusa</name>
    <name type="common">Bark spider</name>
    <name type="synonym">Caerostris bankana</name>
    <dbReference type="NCBI Taxonomy" id="172846"/>
    <lineage>
        <taxon>Eukaryota</taxon>
        <taxon>Metazoa</taxon>
        <taxon>Ecdysozoa</taxon>
        <taxon>Arthropoda</taxon>
        <taxon>Chelicerata</taxon>
        <taxon>Arachnida</taxon>
        <taxon>Araneae</taxon>
        <taxon>Araneomorphae</taxon>
        <taxon>Entelegynae</taxon>
        <taxon>Araneoidea</taxon>
        <taxon>Araneidae</taxon>
        <taxon>Caerostris</taxon>
    </lineage>
</organism>
<reference evidence="1 2" key="1">
    <citation type="submission" date="2021-06" db="EMBL/GenBank/DDBJ databases">
        <title>Caerostris extrusa draft genome.</title>
        <authorList>
            <person name="Kono N."/>
            <person name="Arakawa K."/>
        </authorList>
    </citation>
    <scope>NUCLEOTIDE SEQUENCE [LARGE SCALE GENOMIC DNA]</scope>
</reference>
<dbReference type="EMBL" id="BPLR01018531">
    <property type="protein sequence ID" value="GIZ00287.1"/>
    <property type="molecule type" value="Genomic_DNA"/>
</dbReference>
<evidence type="ECO:0000313" key="2">
    <source>
        <dbReference type="Proteomes" id="UP001054945"/>
    </source>
</evidence>
<gene>
    <name evidence="1" type="ORF">CEXT_116941</name>
</gene>